<evidence type="ECO:0000313" key="2">
    <source>
        <dbReference type="Proteomes" id="UP001165060"/>
    </source>
</evidence>
<protein>
    <submittedName>
        <fullName evidence="1">Uncharacterized protein</fullName>
    </submittedName>
</protein>
<dbReference type="EMBL" id="BRYB01001868">
    <property type="protein sequence ID" value="GMI35320.1"/>
    <property type="molecule type" value="Genomic_DNA"/>
</dbReference>
<reference evidence="1 2" key="1">
    <citation type="journal article" date="2023" name="Commun. Biol.">
        <title>Genome analysis of Parmales, the sister group of diatoms, reveals the evolutionary specialization of diatoms from phago-mixotrophs to photoautotrophs.</title>
        <authorList>
            <person name="Ban H."/>
            <person name="Sato S."/>
            <person name="Yoshikawa S."/>
            <person name="Yamada K."/>
            <person name="Nakamura Y."/>
            <person name="Ichinomiya M."/>
            <person name="Sato N."/>
            <person name="Blanc-Mathieu R."/>
            <person name="Endo H."/>
            <person name="Kuwata A."/>
            <person name="Ogata H."/>
        </authorList>
    </citation>
    <scope>NUCLEOTIDE SEQUENCE [LARGE SCALE GENOMIC DNA]</scope>
</reference>
<evidence type="ECO:0000313" key="1">
    <source>
        <dbReference type="EMBL" id="GMI35320.1"/>
    </source>
</evidence>
<proteinExistence type="predicted"/>
<gene>
    <name evidence="1" type="ORF">TeGR_g3235</name>
</gene>
<organism evidence="1 2">
    <name type="scientific">Tetraparma gracilis</name>
    <dbReference type="NCBI Taxonomy" id="2962635"/>
    <lineage>
        <taxon>Eukaryota</taxon>
        <taxon>Sar</taxon>
        <taxon>Stramenopiles</taxon>
        <taxon>Ochrophyta</taxon>
        <taxon>Bolidophyceae</taxon>
        <taxon>Parmales</taxon>
        <taxon>Triparmaceae</taxon>
        <taxon>Tetraparma</taxon>
    </lineage>
</organism>
<name>A0ABQ6MXQ1_9STRA</name>
<accession>A0ABQ6MXQ1</accession>
<comment type="caution">
    <text evidence="1">The sequence shown here is derived from an EMBL/GenBank/DDBJ whole genome shotgun (WGS) entry which is preliminary data.</text>
</comment>
<dbReference type="Proteomes" id="UP001165060">
    <property type="component" value="Unassembled WGS sequence"/>
</dbReference>
<keyword evidence="2" id="KW-1185">Reference proteome</keyword>
<sequence length="69" mass="7045">MASLCISACEPQVSALRSCLASLRDATGPAASGGPALDAAGCMKPLVAWKECCEDAKPSLDRETPPDPL</sequence>